<reference evidence="6 7" key="1">
    <citation type="submission" date="2016-04" db="EMBL/GenBank/DDBJ databases">
        <authorList>
            <person name="Evans L.H."/>
            <person name="Alamgir A."/>
            <person name="Owens N."/>
            <person name="Weber N.D."/>
            <person name="Virtaneva K."/>
            <person name="Barbian K."/>
            <person name="Babar A."/>
            <person name="Rosenke K."/>
        </authorList>
    </citation>
    <scope>NUCLEOTIDE SEQUENCE [LARGE SCALE GENOMIC DNA]</scope>
    <source>
        <strain evidence="6 7">PMB02</strain>
    </source>
</reference>
<dbReference type="InterPro" id="IPR028081">
    <property type="entry name" value="Leu-bd"/>
</dbReference>
<evidence type="ECO:0000256" key="2">
    <source>
        <dbReference type="ARBA" id="ARBA00022729"/>
    </source>
</evidence>
<dbReference type="STRING" id="427683.A5481_13545"/>
<dbReference type="EMBL" id="LWHQ01000022">
    <property type="protein sequence ID" value="OAS24745.1"/>
    <property type="molecule type" value="Genomic_DNA"/>
</dbReference>
<dbReference type="PROSITE" id="PS51318">
    <property type="entry name" value="TAT"/>
    <property type="match status" value="1"/>
</dbReference>
<dbReference type="InterPro" id="IPR051010">
    <property type="entry name" value="BCAA_transport"/>
</dbReference>
<proteinExistence type="inferred from homology"/>
<dbReference type="PANTHER" id="PTHR30483">
    <property type="entry name" value="LEUCINE-SPECIFIC-BINDING PROTEIN"/>
    <property type="match status" value="1"/>
</dbReference>
<feature type="domain" description="Leucine-binding protein" evidence="5">
    <location>
        <begin position="52"/>
        <end position="392"/>
    </location>
</feature>
<dbReference type="RefSeq" id="WP_048434535.1">
    <property type="nucleotide sequence ID" value="NZ_LWHQ01000022.1"/>
</dbReference>
<evidence type="ECO:0000313" key="6">
    <source>
        <dbReference type="EMBL" id="OAS24745.1"/>
    </source>
</evidence>
<dbReference type="CDD" id="cd06327">
    <property type="entry name" value="PBP1_SBP-like"/>
    <property type="match status" value="1"/>
</dbReference>
<comment type="similarity">
    <text evidence="1">Belongs to the leucine-binding protein family.</text>
</comment>
<accession>A0A179SBB2</accession>
<evidence type="ECO:0000256" key="4">
    <source>
        <dbReference type="SAM" id="SignalP"/>
    </source>
</evidence>
<keyword evidence="3" id="KW-0029">Amino-acid transport</keyword>
<feature type="chain" id="PRO_5008105861" evidence="4">
    <location>
        <begin position="26"/>
        <end position="429"/>
    </location>
</feature>
<dbReference type="PANTHER" id="PTHR30483:SF6">
    <property type="entry name" value="PERIPLASMIC BINDING PROTEIN OF ABC TRANSPORTER FOR NATURAL AMINO ACIDS"/>
    <property type="match status" value="1"/>
</dbReference>
<dbReference type="AlphaFoldDB" id="A0A179SBB2"/>
<evidence type="ECO:0000313" key="7">
    <source>
        <dbReference type="Proteomes" id="UP000078316"/>
    </source>
</evidence>
<sequence>MTISRRALMGGATVLAAAWSGGARAQGSGAQGAGSQTRTTGTQATATRLPRIKIGVLSDFSGIYTDLLGPGGVACVQQAVADFAPEQHGFTVEVAFADHQNKPDVGSAIARRWYDAEGVDMVIGLPNSSVALALAFVTAERNKACIGTAVTSMDFTGAQCTPNTINWTYDAYMLAKALGTETVKAGGRKWYFITTDNAFGNAIQGETAGFVQQAGGTVVGNSRYPIGATDYSSFLIAAQGSGADVLGLALGGTDMVNCLKQASEFGLRDRMRVAAPVMFLNDINALGLPLTQGLLHTNSFYWDANARTRAFTQRVLPRMQGAYPGMVHAGCYAGTLHYLKAVAALGAAAAKASGAATVARMKEMPADDDAFGRTVVRQDGRALVPAFLLQVKTPAESKARWDYCKVVTEIPGPDAAKPLAQGGCPLVKT</sequence>
<gene>
    <name evidence="6" type="ORF">A5481_13545</name>
</gene>
<dbReference type="InterPro" id="IPR028082">
    <property type="entry name" value="Peripla_BP_I"/>
</dbReference>
<name>A0A179SBB2_9HYPH</name>
<dbReference type="InterPro" id="IPR006311">
    <property type="entry name" value="TAT_signal"/>
</dbReference>
<keyword evidence="3" id="KW-0813">Transport</keyword>
<comment type="caution">
    <text evidence="6">The sequence shown here is derived from an EMBL/GenBank/DDBJ whole genome shotgun (WGS) entry which is preliminary data.</text>
</comment>
<evidence type="ECO:0000259" key="5">
    <source>
        <dbReference type="Pfam" id="PF13458"/>
    </source>
</evidence>
<dbReference type="Gene3D" id="3.40.50.2300">
    <property type="match status" value="2"/>
</dbReference>
<feature type="signal peptide" evidence="4">
    <location>
        <begin position="1"/>
        <end position="25"/>
    </location>
</feature>
<dbReference type="SUPFAM" id="SSF53822">
    <property type="entry name" value="Periplasmic binding protein-like I"/>
    <property type="match status" value="1"/>
</dbReference>
<dbReference type="Proteomes" id="UP000078316">
    <property type="component" value="Unassembled WGS sequence"/>
</dbReference>
<evidence type="ECO:0000256" key="1">
    <source>
        <dbReference type="ARBA" id="ARBA00010062"/>
    </source>
</evidence>
<dbReference type="GO" id="GO:0006865">
    <property type="term" value="P:amino acid transport"/>
    <property type="evidence" value="ECO:0007669"/>
    <property type="project" value="UniProtKB-KW"/>
</dbReference>
<dbReference type="Pfam" id="PF13458">
    <property type="entry name" value="Peripla_BP_6"/>
    <property type="match status" value="1"/>
</dbReference>
<evidence type="ECO:0000256" key="3">
    <source>
        <dbReference type="ARBA" id="ARBA00022970"/>
    </source>
</evidence>
<keyword evidence="2 4" id="KW-0732">Signal</keyword>
<organism evidence="6 7">
    <name type="scientific">Methylobacterium platani</name>
    <dbReference type="NCBI Taxonomy" id="427683"/>
    <lineage>
        <taxon>Bacteria</taxon>
        <taxon>Pseudomonadati</taxon>
        <taxon>Pseudomonadota</taxon>
        <taxon>Alphaproteobacteria</taxon>
        <taxon>Hyphomicrobiales</taxon>
        <taxon>Methylobacteriaceae</taxon>
        <taxon>Methylobacterium</taxon>
    </lineage>
</organism>
<dbReference type="OrthoDB" id="7235949at2"/>
<protein>
    <submittedName>
        <fullName evidence="6">ABC transporter permease</fullName>
    </submittedName>
</protein>